<sequence>MKQLIKKLQLSKQALLNVFEHASQHQHDDSLGFSITDQILKNAYDYGRINNLANNKYYLGIPWDKEEETKLKKHFVGAMILLNGYLPGIISTCTNSSEDHLYTMKKYASSFQFFHDDIIPVYMKSLGSEKVPEIISQMMPFEARRKNIVHKIQPFLGSSNMMPYKSEKPDLKGVPESHNWWTKEDGLAEDDSSDDEDCKKEKK</sequence>
<organism evidence="1 2">
    <name type="scientific">Panagrolaimus sp. ES5</name>
    <dbReference type="NCBI Taxonomy" id="591445"/>
    <lineage>
        <taxon>Eukaryota</taxon>
        <taxon>Metazoa</taxon>
        <taxon>Ecdysozoa</taxon>
        <taxon>Nematoda</taxon>
        <taxon>Chromadorea</taxon>
        <taxon>Rhabditida</taxon>
        <taxon>Tylenchina</taxon>
        <taxon>Panagrolaimomorpha</taxon>
        <taxon>Panagrolaimoidea</taxon>
        <taxon>Panagrolaimidae</taxon>
        <taxon>Panagrolaimus</taxon>
    </lineage>
</organism>
<evidence type="ECO:0000313" key="1">
    <source>
        <dbReference type="Proteomes" id="UP000887579"/>
    </source>
</evidence>
<proteinExistence type="predicted"/>
<protein>
    <submittedName>
        <fullName evidence="2">Uncharacterized protein</fullName>
    </submittedName>
</protein>
<dbReference type="Proteomes" id="UP000887579">
    <property type="component" value="Unplaced"/>
</dbReference>
<name>A0AC34F0J4_9BILA</name>
<dbReference type="WBParaSite" id="ES5_v2.g10382.t1">
    <property type="protein sequence ID" value="ES5_v2.g10382.t1"/>
    <property type="gene ID" value="ES5_v2.g10382"/>
</dbReference>
<evidence type="ECO:0000313" key="2">
    <source>
        <dbReference type="WBParaSite" id="ES5_v2.g10382.t1"/>
    </source>
</evidence>
<reference evidence="2" key="1">
    <citation type="submission" date="2022-11" db="UniProtKB">
        <authorList>
            <consortium name="WormBaseParasite"/>
        </authorList>
    </citation>
    <scope>IDENTIFICATION</scope>
</reference>
<accession>A0AC34F0J4</accession>